<keyword evidence="4" id="KW-1185">Reference proteome</keyword>
<dbReference type="SMART" id="SM00034">
    <property type="entry name" value="CLECT"/>
    <property type="match status" value="1"/>
</dbReference>
<dbReference type="InterPro" id="IPR016187">
    <property type="entry name" value="CTDL_fold"/>
</dbReference>
<feature type="signal peptide" evidence="1">
    <location>
        <begin position="1"/>
        <end position="20"/>
    </location>
</feature>
<feature type="chain" id="PRO_5039567174" description="C-type lectin domain-containing protein" evidence="1">
    <location>
        <begin position="21"/>
        <end position="204"/>
    </location>
</feature>
<reference evidence="3" key="1">
    <citation type="journal article" date="2019" name="bioRxiv">
        <title>The Genome of the Zebra Mussel, Dreissena polymorpha: A Resource for Invasive Species Research.</title>
        <authorList>
            <person name="McCartney M.A."/>
            <person name="Auch B."/>
            <person name="Kono T."/>
            <person name="Mallez S."/>
            <person name="Zhang Y."/>
            <person name="Obille A."/>
            <person name="Becker A."/>
            <person name="Abrahante J.E."/>
            <person name="Garbe J."/>
            <person name="Badalamenti J.P."/>
            <person name="Herman A."/>
            <person name="Mangelson H."/>
            <person name="Liachko I."/>
            <person name="Sullivan S."/>
            <person name="Sone E.D."/>
            <person name="Koren S."/>
            <person name="Silverstein K.A.T."/>
            <person name="Beckman K.B."/>
            <person name="Gohl D.M."/>
        </authorList>
    </citation>
    <scope>NUCLEOTIDE SEQUENCE</scope>
    <source>
        <strain evidence="3">Duluth1</strain>
        <tissue evidence="3">Whole animal</tissue>
    </source>
</reference>
<gene>
    <name evidence="3" type="ORF">DPMN_185058</name>
</gene>
<dbReference type="SUPFAM" id="SSF56436">
    <property type="entry name" value="C-type lectin-like"/>
    <property type="match status" value="1"/>
</dbReference>
<dbReference type="InterPro" id="IPR001304">
    <property type="entry name" value="C-type_lectin-like"/>
</dbReference>
<dbReference type="Proteomes" id="UP000828390">
    <property type="component" value="Unassembled WGS sequence"/>
</dbReference>
<sequence length="204" mass="22411">MSGKLLRVILLVHAFVRCWGASKQSQFMKMSGAIKMPYVEMASRSATGLIECAALCNDACWFLKYSGNGSGSGTCDLYTLTDAIYSQLRFENSSNLYKKVYPPANAFVVISEGKTWEGARDFCQSLGGNLAIANSTAKVDRMYNFGSDNFWLGGQKIGTTWKWLSGAVVAPSPIENNNGLCLAVWQRQFDDGNCFVYSSSVCEF</sequence>
<evidence type="ECO:0000259" key="2">
    <source>
        <dbReference type="PROSITE" id="PS50041"/>
    </source>
</evidence>
<dbReference type="InterPro" id="IPR016186">
    <property type="entry name" value="C-type_lectin-like/link_sf"/>
</dbReference>
<evidence type="ECO:0000313" key="3">
    <source>
        <dbReference type="EMBL" id="KAH3750531.1"/>
    </source>
</evidence>
<name>A0A9D4DJT0_DREPO</name>
<keyword evidence="1" id="KW-0732">Signal</keyword>
<evidence type="ECO:0000313" key="4">
    <source>
        <dbReference type="Proteomes" id="UP000828390"/>
    </source>
</evidence>
<dbReference type="PROSITE" id="PS50041">
    <property type="entry name" value="C_TYPE_LECTIN_2"/>
    <property type="match status" value="1"/>
</dbReference>
<dbReference type="Pfam" id="PF00059">
    <property type="entry name" value="Lectin_C"/>
    <property type="match status" value="1"/>
</dbReference>
<proteinExistence type="predicted"/>
<dbReference type="EMBL" id="JAIWYP010000010">
    <property type="protein sequence ID" value="KAH3750531.1"/>
    <property type="molecule type" value="Genomic_DNA"/>
</dbReference>
<feature type="domain" description="C-type lectin" evidence="2">
    <location>
        <begin position="107"/>
        <end position="203"/>
    </location>
</feature>
<comment type="caution">
    <text evidence="3">The sequence shown here is derived from an EMBL/GenBank/DDBJ whole genome shotgun (WGS) entry which is preliminary data.</text>
</comment>
<reference evidence="3" key="2">
    <citation type="submission" date="2020-11" db="EMBL/GenBank/DDBJ databases">
        <authorList>
            <person name="McCartney M.A."/>
            <person name="Auch B."/>
            <person name="Kono T."/>
            <person name="Mallez S."/>
            <person name="Becker A."/>
            <person name="Gohl D.M."/>
            <person name="Silverstein K.A.T."/>
            <person name="Koren S."/>
            <person name="Bechman K.B."/>
            <person name="Herman A."/>
            <person name="Abrahante J.E."/>
            <person name="Garbe J."/>
        </authorList>
    </citation>
    <scope>NUCLEOTIDE SEQUENCE</scope>
    <source>
        <strain evidence="3">Duluth1</strain>
        <tissue evidence="3">Whole animal</tissue>
    </source>
</reference>
<dbReference type="AlphaFoldDB" id="A0A9D4DJT0"/>
<accession>A0A9D4DJT0</accession>
<evidence type="ECO:0000256" key="1">
    <source>
        <dbReference type="SAM" id="SignalP"/>
    </source>
</evidence>
<dbReference type="CDD" id="cd00037">
    <property type="entry name" value="CLECT"/>
    <property type="match status" value="1"/>
</dbReference>
<dbReference type="Gene3D" id="3.10.100.10">
    <property type="entry name" value="Mannose-Binding Protein A, subunit A"/>
    <property type="match status" value="1"/>
</dbReference>
<protein>
    <recommendedName>
        <fullName evidence="2">C-type lectin domain-containing protein</fullName>
    </recommendedName>
</protein>
<organism evidence="3 4">
    <name type="scientific">Dreissena polymorpha</name>
    <name type="common">Zebra mussel</name>
    <name type="synonym">Mytilus polymorpha</name>
    <dbReference type="NCBI Taxonomy" id="45954"/>
    <lineage>
        <taxon>Eukaryota</taxon>
        <taxon>Metazoa</taxon>
        <taxon>Spiralia</taxon>
        <taxon>Lophotrochozoa</taxon>
        <taxon>Mollusca</taxon>
        <taxon>Bivalvia</taxon>
        <taxon>Autobranchia</taxon>
        <taxon>Heteroconchia</taxon>
        <taxon>Euheterodonta</taxon>
        <taxon>Imparidentia</taxon>
        <taxon>Neoheterodontei</taxon>
        <taxon>Myida</taxon>
        <taxon>Dreissenoidea</taxon>
        <taxon>Dreissenidae</taxon>
        <taxon>Dreissena</taxon>
    </lineage>
</organism>